<feature type="non-terminal residue" evidence="2">
    <location>
        <position position="309"/>
    </location>
</feature>
<feature type="region of interest" description="Disordered" evidence="1">
    <location>
        <begin position="105"/>
        <end position="130"/>
    </location>
</feature>
<evidence type="ECO:0000313" key="2">
    <source>
        <dbReference type="EMBL" id="GMS89823.1"/>
    </source>
</evidence>
<feature type="region of interest" description="Disordered" evidence="1">
    <location>
        <begin position="1"/>
        <end position="24"/>
    </location>
</feature>
<dbReference type="EMBL" id="BTSX01000003">
    <property type="protein sequence ID" value="GMS89823.1"/>
    <property type="molecule type" value="Genomic_DNA"/>
</dbReference>
<evidence type="ECO:0000256" key="1">
    <source>
        <dbReference type="SAM" id="MobiDB-lite"/>
    </source>
</evidence>
<dbReference type="Proteomes" id="UP001432027">
    <property type="component" value="Unassembled WGS sequence"/>
</dbReference>
<gene>
    <name evidence="2" type="ORF">PENTCL1PPCAC_11998</name>
</gene>
<protein>
    <recommendedName>
        <fullName evidence="4">BRCT domain-containing protein</fullName>
    </recommendedName>
</protein>
<dbReference type="InterPro" id="IPR036420">
    <property type="entry name" value="BRCT_dom_sf"/>
</dbReference>
<reference evidence="2" key="1">
    <citation type="submission" date="2023-10" db="EMBL/GenBank/DDBJ databases">
        <title>Genome assembly of Pristionchus species.</title>
        <authorList>
            <person name="Yoshida K."/>
            <person name="Sommer R.J."/>
        </authorList>
    </citation>
    <scope>NUCLEOTIDE SEQUENCE</scope>
    <source>
        <strain evidence="2">RS0144</strain>
    </source>
</reference>
<organism evidence="2 3">
    <name type="scientific">Pristionchus entomophagus</name>
    <dbReference type="NCBI Taxonomy" id="358040"/>
    <lineage>
        <taxon>Eukaryota</taxon>
        <taxon>Metazoa</taxon>
        <taxon>Ecdysozoa</taxon>
        <taxon>Nematoda</taxon>
        <taxon>Chromadorea</taxon>
        <taxon>Rhabditida</taxon>
        <taxon>Rhabditina</taxon>
        <taxon>Diplogasteromorpha</taxon>
        <taxon>Diplogasteroidea</taxon>
        <taxon>Neodiplogasteridae</taxon>
        <taxon>Pristionchus</taxon>
    </lineage>
</organism>
<dbReference type="CDD" id="cd00027">
    <property type="entry name" value="BRCT"/>
    <property type="match status" value="1"/>
</dbReference>
<dbReference type="AlphaFoldDB" id="A0AAV5T3F2"/>
<proteinExistence type="predicted"/>
<comment type="caution">
    <text evidence="2">The sequence shown here is derived from an EMBL/GenBank/DDBJ whole genome shotgun (WGS) entry which is preliminary data.</text>
</comment>
<dbReference type="Gene3D" id="3.40.50.10190">
    <property type="entry name" value="BRCT domain"/>
    <property type="match status" value="1"/>
</dbReference>
<name>A0AAV5T3F2_9BILA</name>
<keyword evidence="3" id="KW-1185">Reference proteome</keyword>
<accession>A0AAV5T3F2</accession>
<dbReference type="SUPFAM" id="SSF52113">
    <property type="entry name" value="BRCT domain"/>
    <property type="match status" value="1"/>
</dbReference>
<feature type="non-terminal residue" evidence="2">
    <location>
        <position position="1"/>
    </location>
</feature>
<sequence>QSAAAATRKRGHEEETSEECPVKKREELEDDSTLFLCGFTSGEREKYRTLIKDPWTIEETLTDSVTHLVIKSMGTLKNSQQFLPVYYALLKDLWVLKPSFLPSSRERRRGESMPLDDEEDHEYDGKENDANAKAKADFPSILDIVRIYDFCSHSKTEYLSPSSGKCFPILKVAILAGRSKESKQRREELKLVMEAGGATVIEDTVFKAWKANRKNGGDSGPPSMVVIVNGESNVHALGLDDDVIRDLLKVRSPLFYEEFITEIFMHTQIISNLDDLLLQSFVFIHDNMKSVDPDGKLQARVLGDEVDED</sequence>
<evidence type="ECO:0008006" key="4">
    <source>
        <dbReference type="Google" id="ProtNLM"/>
    </source>
</evidence>
<evidence type="ECO:0000313" key="3">
    <source>
        <dbReference type="Proteomes" id="UP001432027"/>
    </source>
</evidence>